<dbReference type="InterPro" id="IPR036291">
    <property type="entry name" value="NAD(P)-bd_dom_sf"/>
</dbReference>
<evidence type="ECO:0000313" key="3">
    <source>
        <dbReference type="Proteomes" id="UP000019487"/>
    </source>
</evidence>
<gene>
    <name evidence="2" type="ORF">SBOR_3051</name>
</gene>
<dbReference type="Gene3D" id="3.40.50.720">
    <property type="entry name" value="NAD(P)-binding Rossmann-like Domain"/>
    <property type="match status" value="1"/>
</dbReference>
<dbReference type="Proteomes" id="UP000019487">
    <property type="component" value="Unassembled WGS sequence"/>
</dbReference>
<proteinExistence type="predicted"/>
<accession>W9CPJ8</accession>
<dbReference type="AlphaFoldDB" id="W9CPJ8"/>
<sequence length="218" mass="24806">MPYPGSTRVPCSDSEDSGMAVGEILRGGKKFFGKQIVLLGDTITEDERVEICANELGIKVRFDQVSPEQHAKRLSSYGLPADIVVARTELIEALKYEEELMKSENYVQTEEYIPRDYKSTTWSEYVKKEIWSPLLGARIKHLIQIPLIDIKLTTVLAYTYNPASTSTIPTTKIHILTQRRDGDDEDEYEMGFKINMGILNEYEEGYIEGSRVLVKSKE</sequence>
<organism evidence="2 3">
    <name type="scientific">Sclerotinia borealis (strain F-4128)</name>
    <dbReference type="NCBI Taxonomy" id="1432307"/>
    <lineage>
        <taxon>Eukaryota</taxon>
        <taxon>Fungi</taxon>
        <taxon>Dikarya</taxon>
        <taxon>Ascomycota</taxon>
        <taxon>Pezizomycotina</taxon>
        <taxon>Leotiomycetes</taxon>
        <taxon>Helotiales</taxon>
        <taxon>Sclerotiniaceae</taxon>
        <taxon>Sclerotinia</taxon>
    </lineage>
</organism>
<reference evidence="2 3" key="1">
    <citation type="journal article" date="2014" name="Genome Announc.">
        <title>Draft genome sequence of Sclerotinia borealis, a psychrophilic plant pathogenic fungus.</title>
        <authorList>
            <person name="Mardanov A.V."/>
            <person name="Beletsky A.V."/>
            <person name="Kadnikov V.V."/>
            <person name="Ignatov A.N."/>
            <person name="Ravin N.V."/>
        </authorList>
    </citation>
    <scope>NUCLEOTIDE SEQUENCE [LARGE SCALE GENOMIC DNA]</scope>
    <source>
        <strain evidence="3">F-4157</strain>
    </source>
</reference>
<protein>
    <recommendedName>
        <fullName evidence="1">NmrA-like domain-containing protein</fullName>
    </recommendedName>
</protein>
<comment type="caution">
    <text evidence="2">The sequence shown here is derived from an EMBL/GenBank/DDBJ whole genome shotgun (WGS) entry which is preliminary data.</text>
</comment>
<evidence type="ECO:0000313" key="2">
    <source>
        <dbReference type="EMBL" id="ESZ96549.1"/>
    </source>
</evidence>
<keyword evidence="3" id="KW-1185">Reference proteome</keyword>
<feature type="domain" description="NmrA-like" evidence="1">
    <location>
        <begin position="6"/>
        <end position="125"/>
    </location>
</feature>
<dbReference type="HOGENOM" id="CLU_1267541_0_0_1"/>
<name>W9CPJ8_SCLBF</name>
<dbReference type="STRING" id="1432307.W9CPJ8"/>
<dbReference type="OrthoDB" id="300709at2759"/>
<dbReference type="Gene3D" id="3.90.25.10">
    <property type="entry name" value="UDP-galactose 4-epimerase, domain 1"/>
    <property type="match status" value="1"/>
</dbReference>
<dbReference type="InterPro" id="IPR008030">
    <property type="entry name" value="NmrA-like"/>
</dbReference>
<dbReference type="Pfam" id="PF05368">
    <property type="entry name" value="NmrA"/>
    <property type="match status" value="1"/>
</dbReference>
<dbReference type="EMBL" id="AYSA01000134">
    <property type="protein sequence ID" value="ESZ96549.1"/>
    <property type="molecule type" value="Genomic_DNA"/>
</dbReference>
<evidence type="ECO:0000259" key="1">
    <source>
        <dbReference type="Pfam" id="PF05368"/>
    </source>
</evidence>
<dbReference type="SUPFAM" id="SSF51735">
    <property type="entry name" value="NAD(P)-binding Rossmann-fold domains"/>
    <property type="match status" value="1"/>
</dbReference>